<dbReference type="Pfam" id="PF01121">
    <property type="entry name" value="CoaE"/>
    <property type="match status" value="1"/>
</dbReference>
<dbReference type="PANTHER" id="PTHR10695:SF46">
    <property type="entry name" value="BIFUNCTIONAL COENZYME A SYNTHASE-RELATED"/>
    <property type="match status" value="1"/>
</dbReference>
<evidence type="ECO:0000313" key="8">
    <source>
        <dbReference type="Proteomes" id="UP001501476"/>
    </source>
</evidence>
<dbReference type="RefSeq" id="WP_286305688.1">
    <property type="nucleotide sequence ID" value="NZ_AP027741.1"/>
</dbReference>
<keyword evidence="8" id="KW-1185">Reference proteome</keyword>
<evidence type="ECO:0000256" key="3">
    <source>
        <dbReference type="ARBA" id="ARBA00022840"/>
    </source>
</evidence>
<reference evidence="8" key="1">
    <citation type="journal article" date="2019" name="Int. J. Syst. Evol. Microbiol.">
        <title>The Global Catalogue of Microorganisms (GCM) 10K type strain sequencing project: providing services to taxonomists for standard genome sequencing and annotation.</title>
        <authorList>
            <consortium name="The Broad Institute Genomics Platform"/>
            <consortium name="The Broad Institute Genome Sequencing Center for Infectious Disease"/>
            <person name="Wu L."/>
            <person name="Ma J."/>
        </authorList>
    </citation>
    <scope>NUCLEOTIDE SEQUENCE [LARGE SCALE GENOMIC DNA]</scope>
    <source>
        <strain evidence="8">JCM 6886</strain>
    </source>
</reference>
<comment type="subcellular location">
    <subcellularLocation>
        <location evidence="5">Cytoplasm</location>
    </subcellularLocation>
</comment>
<evidence type="ECO:0000256" key="5">
    <source>
        <dbReference type="HAMAP-Rule" id="MF_00376"/>
    </source>
</evidence>
<keyword evidence="5 7" id="KW-0418">Kinase</keyword>
<comment type="pathway">
    <text evidence="5">Cofactor biosynthesis; coenzyme A biosynthesis; CoA from (R)-pantothenate: step 5/5.</text>
</comment>
<dbReference type="NCBIfam" id="TIGR00152">
    <property type="entry name" value="dephospho-CoA kinase"/>
    <property type="match status" value="1"/>
</dbReference>
<dbReference type="InterPro" id="IPR001977">
    <property type="entry name" value="Depp_CoAkinase"/>
</dbReference>
<comment type="caution">
    <text evidence="7">The sequence shown here is derived from an EMBL/GenBank/DDBJ whole genome shotgun (WGS) entry which is preliminary data.</text>
</comment>
<evidence type="ECO:0000313" key="7">
    <source>
        <dbReference type="EMBL" id="GAA0228267.1"/>
    </source>
</evidence>
<comment type="catalytic activity">
    <reaction evidence="5">
        <text>3'-dephospho-CoA + ATP = ADP + CoA + H(+)</text>
        <dbReference type="Rhea" id="RHEA:18245"/>
        <dbReference type="ChEBI" id="CHEBI:15378"/>
        <dbReference type="ChEBI" id="CHEBI:30616"/>
        <dbReference type="ChEBI" id="CHEBI:57287"/>
        <dbReference type="ChEBI" id="CHEBI:57328"/>
        <dbReference type="ChEBI" id="CHEBI:456216"/>
        <dbReference type="EC" id="2.7.1.24"/>
    </reaction>
</comment>
<dbReference type="GO" id="GO:0016301">
    <property type="term" value="F:kinase activity"/>
    <property type="evidence" value="ECO:0007669"/>
    <property type="project" value="UniProtKB-KW"/>
</dbReference>
<gene>
    <name evidence="5 7" type="primary">coaE</name>
    <name evidence="7" type="ORF">GCM10008964_19590</name>
</gene>
<dbReference type="PROSITE" id="PS51219">
    <property type="entry name" value="DPCK"/>
    <property type="match status" value="1"/>
</dbReference>
<accession>A0ABP3DBW6</accession>
<sequence length="202" mass="22744">MVFKVGLTGGVASGKSTVTNLFHDQYQIDVIDADKIAHNLLVKNSSCYHEVVETFGESVLLDNGEINRRYLRERIFREAAAKQQLEAILHPVIRQQLFSEAEHATSAYCILSVPLLIEVGLHREVDRVCVIDVSEDVQLARLISRDKLSTETAIAMIKNQCDRAVRLQHADDIINNNDSKDSLAHQVAKLHELFLKFADQSH</sequence>
<dbReference type="Gene3D" id="3.40.50.300">
    <property type="entry name" value="P-loop containing nucleotide triphosphate hydrolases"/>
    <property type="match status" value="1"/>
</dbReference>
<dbReference type="HAMAP" id="MF_00376">
    <property type="entry name" value="Dephospho_CoA_kinase"/>
    <property type="match status" value="1"/>
</dbReference>
<protein>
    <recommendedName>
        <fullName evidence="5 6">Dephospho-CoA kinase</fullName>
        <ecNumber evidence="5 6">2.7.1.24</ecNumber>
    </recommendedName>
    <alternativeName>
        <fullName evidence="5">Dephosphocoenzyme A kinase</fullName>
    </alternativeName>
</protein>
<name>A0ABP3DBW6_9GAMM</name>
<dbReference type="CDD" id="cd02022">
    <property type="entry name" value="DPCK"/>
    <property type="match status" value="1"/>
</dbReference>
<dbReference type="InterPro" id="IPR027417">
    <property type="entry name" value="P-loop_NTPase"/>
</dbReference>
<dbReference type="SUPFAM" id="SSF52540">
    <property type="entry name" value="P-loop containing nucleoside triphosphate hydrolases"/>
    <property type="match status" value="1"/>
</dbReference>
<dbReference type="EMBL" id="BAAADG010000006">
    <property type="protein sequence ID" value="GAA0228267.1"/>
    <property type="molecule type" value="Genomic_DNA"/>
</dbReference>
<keyword evidence="2 5" id="KW-0547">Nucleotide-binding</keyword>
<evidence type="ECO:0000256" key="4">
    <source>
        <dbReference type="ARBA" id="ARBA00022993"/>
    </source>
</evidence>
<dbReference type="Proteomes" id="UP001501476">
    <property type="component" value="Unassembled WGS sequence"/>
</dbReference>
<dbReference type="EC" id="2.7.1.24" evidence="5 6"/>
<feature type="binding site" evidence="5">
    <location>
        <begin position="12"/>
        <end position="17"/>
    </location>
    <ligand>
        <name>ATP</name>
        <dbReference type="ChEBI" id="CHEBI:30616"/>
    </ligand>
</feature>
<organism evidence="7 8">
    <name type="scientific">Methylophaga marina</name>
    <dbReference type="NCBI Taxonomy" id="45495"/>
    <lineage>
        <taxon>Bacteria</taxon>
        <taxon>Pseudomonadati</taxon>
        <taxon>Pseudomonadota</taxon>
        <taxon>Gammaproteobacteria</taxon>
        <taxon>Thiotrichales</taxon>
        <taxon>Piscirickettsiaceae</taxon>
        <taxon>Methylophaga</taxon>
    </lineage>
</organism>
<keyword evidence="5" id="KW-0963">Cytoplasm</keyword>
<keyword evidence="3 5" id="KW-0067">ATP-binding</keyword>
<evidence type="ECO:0000256" key="1">
    <source>
        <dbReference type="ARBA" id="ARBA00009018"/>
    </source>
</evidence>
<evidence type="ECO:0000256" key="2">
    <source>
        <dbReference type="ARBA" id="ARBA00022741"/>
    </source>
</evidence>
<dbReference type="PANTHER" id="PTHR10695">
    <property type="entry name" value="DEPHOSPHO-COA KINASE-RELATED"/>
    <property type="match status" value="1"/>
</dbReference>
<keyword evidence="5" id="KW-0808">Transferase</keyword>
<proteinExistence type="inferred from homology"/>
<comment type="function">
    <text evidence="5">Catalyzes the phosphorylation of the 3'-hydroxyl group of dephosphocoenzyme A to form coenzyme A.</text>
</comment>
<evidence type="ECO:0000256" key="6">
    <source>
        <dbReference type="NCBIfam" id="TIGR00152"/>
    </source>
</evidence>
<keyword evidence="4 5" id="KW-0173">Coenzyme A biosynthesis</keyword>
<comment type="similarity">
    <text evidence="1 5">Belongs to the CoaE family.</text>
</comment>